<accession>A0A147BES4</accession>
<name>A0A147BES4_IXORI</name>
<dbReference type="EMBL" id="GEGO01006151">
    <property type="protein sequence ID" value="JAR89253.1"/>
    <property type="molecule type" value="Transcribed_RNA"/>
</dbReference>
<evidence type="ECO:0000256" key="1">
    <source>
        <dbReference type="SAM" id="MobiDB-lite"/>
    </source>
</evidence>
<dbReference type="AlphaFoldDB" id="A0A147BES4"/>
<organism evidence="2">
    <name type="scientific">Ixodes ricinus</name>
    <name type="common">Common tick</name>
    <name type="synonym">Acarus ricinus</name>
    <dbReference type="NCBI Taxonomy" id="34613"/>
    <lineage>
        <taxon>Eukaryota</taxon>
        <taxon>Metazoa</taxon>
        <taxon>Ecdysozoa</taxon>
        <taxon>Arthropoda</taxon>
        <taxon>Chelicerata</taxon>
        <taxon>Arachnida</taxon>
        <taxon>Acari</taxon>
        <taxon>Parasitiformes</taxon>
        <taxon>Ixodida</taxon>
        <taxon>Ixodoidea</taxon>
        <taxon>Ixodidae</taxon>
        <taxon>Ixodinae</taxon>
        <taxon>Ixodes</taxon>
    </lineage>
</organism>
<sequence length="186" mass="21272">PLNSSNTKLGNIKLEPEVHEAHRLDYYDDDFAFFHRCPIGALRELSAPTVCLMSLRPLEVQGGNVARRRRRFRKSYVGGLMEQSQGKRKRRPLNAYSSQSFPKVRLRWSSFFTKVKRKKKIFITFACCFSPEACSSEKTARRDAEDRTVEREKEKRTSQAGVGDKPPFVGFLSGFKGENTTKETAS</sequence>
<feature type="compositionally biased region" description="Basic and acidic residues" evidence="1">
    <location>
        <begin position="140"/>
        <end position="157"/>
    </location>
</feature>
<proteinExistence type="predicted"/>
<evidence type="ECO:0000313" key="2">
    <source>
        <dbReference type="EMBL" id="JAR89253.1"/>
    </source>
</evidence>
<protein>
    <submittedName>
        <fullName evidence="2">Uncharacterized protein</fullName>
    </submittedName>
</protein>
<reference evidence="2" key="1">
    <citation type="journal article" date="2018" name="PLoS Negl. Trop. Dis.">
        <title>Sialome diversity of ticks revealed by RNAseq of single tick salivary glands.</title>
        <authorList>
            <person name="Perner J."/>
            <person name="Kropackova S."/>
            <person name="Kopacek P."/>
            <person name="Ribeiro J.M."/>
        </authorList>
    </citation>
    <scope>NUCLEOTIDE SEQUENCE</scope>
    <source>
        <strain evidence="2">Siblings of single egg batch collected in Ceske Budejovice</strain>
        <tissue evidence="2">Salivary glands</tissue>
    </source>
</reference>
<feature type="region of interest" description="Disordered" evidence="1">
    <location>
        <begin position="140"/>
        <end position="186"/>
    </location>
</feature>
<feature type="non-terminal residue" evidence="2">
    <location>
        <position position="1"/>
    </location>
</feature>